<evidence type="ECO:0000313" key="2">
    <source>
        <dbReference type="Proteomes" id="UP000199754"/>
    </source>
</evidence>
<keyword evidence="1" id="KW-0614">Plasmid</keyword>
<gene>
    <name evidence="1" type="ORF">SULPSESMR1_04469</name>
</gene>
<dbReference type="KEGG" id="spse:SULPSESMR1_04469"/>
<sequence length="32" mass="3553">MRDCDDETLLVAYGQGDMRAARTLTLRLTPVA</sequence>
<dbReference type="EMBL" id="CP022418">
    <property type="protein sequence ID" value="ASM75190.1"/>
    <property type="molecule type" value="Genomic_DNA"/>
</dbReference>
<keyword evidence="2" id="KW-1185">Reference proteome</keyword>
<accession>A0A221K8J8</accession>
<dbReference type="AlphaFoldDB" id="A0A221K8J8"/>
<evidence type="ECO:0000313" key="1">
    <source>
        <dbReference type="EMBL" id="ASM75190.1"/>
    </source>
</evidence>
<proteinExistence type="predicted"/>
<dbReference type="Proteomes" id="UP000199754">
    <property type="component" value="Plasmid pSMR1-3"/>
</dbReference>
<reference evidence="1 2" key="1">
    <citation type="submission" date="2017-07" db="EMBL/GenBank/DDBJ databases">
        <title>Genome Sequence of Sulfitobacter pseudonitzschiae Strain SMR1 Isolated from a culture of the Diatom Skeletonema marinoi.</title>
        <authorList>
            <person name="Topel M."/>
            <person name="Pinder M.I.M."/>
            <person name="Johansson O.N."/>
            <person name="Kourtchenko O."/>
            <person name="Godhe A."/>
            <person name="Clarke A.K."/>
        </authorList>
    </citation>
    <scope>NUCLEOTIDE SEQUENCE [LARGE SCALE GENOMIC DNA]</scope>
    <source>
        <strain evidence="1 2">SMR1</strain>
        <plasmid evidence="1 2">pSMR1-3</plasmid>
    </source>
</reference>
<organism evidence="1 2">
    <name type="scientific">Pseudosulfitobacter pseudonitzschiae</name>
    <dbReference type="NCBI Taxonomy" id="1402135"/>
    <lineage>
        <taxon>Bacteria</taxon>
        <taxon>Pseudomonadati</taxon>
        <taxon>Pseudomonadota</taxon>
        <taxon>Alphaproteobacteria</taxon>
        <taxon>Rhodobacterales</taxon>
        <taxon>Roseobacteraceae</taxon>
        <taxon>Pseudosulfitobacter</taxon>
    </lineage>
</organism>
<protein>
    <submittedName>
        <fullName evidence="1">RNA polymerase sigma factor</fullName>
    </submittedName>
</protein>
<geneLocation type="plasmid" evidence="1 2">
    <name>pSMR1-3</name>
</geneLocation>
<name>A0A221K8J8_9RHOB</name>